<keyword evidence="3" id="KW-1185">Reference proteome</keyword>
<dbReference type="InterPro" id="IPR036424">
    <property type="entry name" value="UPP_synth-like_sf"/>
</dbReference>
<organism evidence="2 3">
    <name type="scientific">Ilumatobacter coccineus (strain NBRC 103263 / KCTC 29153 / YM16-304)</name>
    <dbReference type="NCBI Taxonomy" id="1313172"/>
    <lineage>
        <taxon>Bacteria</taxon>
        <taxon>Bacillati</taxon>
        <taxon>Actinomycetota</taxon>
        <taxon>Acidimicrobiia</taxon>
        <taxon>Acidimicrobiales</taxon>
        <taxon>Ilumatobacteraceae</taxon>
        <taxon>Ilumatobacter</taxon>
    </lineage>
</organism>
<dbReference type="GO" id="GO:0016765">
    <property type="term" value="F:transferase activity, transferring alkyl or aryl (other than methyl) groups"/>
    <property type="evidence" value="ECO:0007669"/>
    <property type="project" value="InterPro"/>
</dbReference>
<evidence type="ECO:0008006" key="4">
    <source>
        <dbReference type="Google" id="ProtNLM"/>
    </source>
</evidence>
<proteinExistence type="predicted"/>
<protein>
    <recommendedName>
        <fullName evidence="4">Ditrans,polycis-undecaprenyl-diphosphate synthase ((2E,6E)-farnesyl-diphosphate specific)</fullName>
    </recommendedName>
</protein>
<evidence type="ECO:0000313" key="3">
    <source>
        <dbReference type="Proteomes" id="UP000011863"/>
    </source>
</evidence>
<dbReference type="Proteomes" id="UP000011863">
    <property type="component" value="Chromosome"/>
</dbReference>
<dbReference type="InterPro" id="IPR001441">
    <property type="entry name" value="UPP_synth-like"/>
</dbReference>
<accession>A0A6C7EC71</accession>
<name>A0A6C7EC71_ILUCY</name>
<dbReference type="KEGG" id="aym:YM304_24210"/>
<keyword evidence="1" id="KW-0808">Transferase</keyword>
<gene>
    <name evidence="2" type="ORF">YM304_24210</name>
</gene>
<evidence type="ECO:0000313" key="2">
    <source>
        <dbReference type="EMBL" id="BAN02735.1"/>
    </source>
</evidence>
<dbReference type="Gene3D" id="3.40.1180.10">
    <property type="entry name" value="Decaprenyl diphosphate synthase-like"/>
    <property type="match status" value="1"/>
</dbReference>
<dbReference type="Pfam" id="PF01255">
    <property type="entry name" value="Prenyltransf"/>
    <property type="match status" value="1"/>
</dbReference>
<sequence>MAPTPATTPHPDAIQSIDPTRQFLRHVMIVGGTLGDWDDLGVKRWDQRVDELGEVAANAGATYLTLRAFEPGVRPSDSERWERDVGSCHVIIDPIGDGRARFAHAMAEIAPDEPINEAIISEVLYAPADCEPDLIVVLGEPTRLPPSIVWELAYGELVFRPMGWDELTTEHLVEAIADFAQRERRFGGLDDADKTDESVG</sequence>
<dbReference type="EMBL" id="AP012057">
    <property type="protein sequence ID" value="BAN02735.1"/>
    <property type="molecule type" value="Genomic_DNA"/>
</dbReference>
<reference evidence="2 3" key="1">
    <citation type="journal article" date="2013" name="Int. J. Syst. Evol. Microbiol.">
        <title>Ilumatobacter nonamiense sp. nov. and Ilumatobacter coccineum sp. nov., isolated from seashore sand.</title>
        <authorList>
            <person name="Matsumoto A."/>
            <person name="Kasai H."/>
            <person name="Matsuo Y."/>
            <person name="Shizuri Y."/>
            <person name="Ichikawa N."/>
            <person name="Fujita N."/>
            <person name="Omura S."/>
            <person name="Takahashi Y."/>
        </authorList>
    </citation>
    <scope>NUCLEOTIDE SEQUENCE [LARGE SCALE GENOMIC DNA]</scope>
    <source>
        <strain evidence="3">NBRC 103263 / KCTC 29153 / YM16-304</strain>
    </source>
</reference>
<dbReference type="SUPFAM" id="SSF64005">
    <property type="entry name" value="Undecaprenyl diphosphate synthase"/>
    <property type="match status" value="1"/>
</dbReference>
<evidence type="ECO:0000256" key="1">
    <source>
        <dbReference type="ARBA" id="ARBA00022679"/>
    </source>
</evidence>
<dbReference type="RefSeq" id="WP_015441982.1">
    <property type="nucleotide sequence ID" value="NC_020520.1"/>
</dbReference>
<dbReference type="AlphaFoldDB" id="A0A6C7EC71"/>